<proteinExistence type="predicted"/>
<feature type="domain" description="YchJ-like middle NTF2-like" evidence="1">
    <location>
        <begin position="27"/>
        <end position="130"/>
    </location>
</feature>
<dbReference type="Proteomes" id="UP000297706">
    <property type="component" value="Unassembled WGS sequence"/>
</dbReference>
<dbReference type="AlphaFoldDB" id="A0A4Y9VVF9"/>
<protein>
    <recommendedName>
        <fullName evidence="1">YchJ-like middle NTF2-like domain-containing protein</fullName>
    </recommendedName>
</protein>
<name>A0A4Y9VVF9_9PROT</name>
<comment type="caution">
    <text evidence="2">The sequence shown here is derived from an EMBL/GenBank/DDBJ whole genome shotgun (WGS) entry which is preliminary data.</text>
</comment>
<evidence type="ECO:0000313" key="2">
    <source>
        <dbReference type="EMBL" id="TFW73059.1"/>
    </source>
</evidence>
<dbReference type="Pfam" id="PF02810">
    <property type="entry name" value="SEC-C"/>
    <property type="match status" value="1"/>
</dbReference>
<sequence>MTPCPCDSGKPYHLCCEIYHLGTPAPTAEALMRSRYSAYALASSKPDLKDYLLRTWHSNSRPQDLNLEGQEAIKWLGLQVKQYQNIDADNATVEFVARYKYANNLGGKAEKLQETSRFKRVDHCWFYLDGDYQ</sequence>
<dbReference type="SUPFAM" id="SSF54427">
    <property type="entry name" value="NTF2-like"/>
    <property type="match status" value="1"/>
</dbReference>
<organism evidence="2 3">
    <name type="scientific">Methylotenera oryzisoli</name>
    <dbReference type="NCBI Taxonomy" id="2080758"/>
    <lineage>
        <taxon>Bacteria</taxon>
        <taxon>Pseudomonadati</taxon>
        <taxon>Pseudomonadota</taxon>
        <taxon>Betaproteobacteria</taxon>
        <taxon>Nitrosomonadales</taxon>
        <taxon>Methylophilaceae</taxon>
        <taxon>Methylotenera</taxon>
    </lineage>
</organism>
<gene>
    <name evidence="2" type="ORF">C3Y98_01505</name>
</gene>
<reference evidence="2 3" key="1">
    <citation type="submission" date="2018-02" db="EMBL/GenBank/DDBJ databases">
        <title>A novel lanthanide dependent methylotroph, Methylotenera sp. La3113.</title>
        <authorList>
            <person name="Lv H."/>
            <person name="Tani A."/>
        </authorList>
    </citation>
    <scope>NUCLEOTIDE SEQUENCE [LARGE SCALE GENOMIC DNA]</scope>
    <source>
        <strain evidence="2 3">La3113</strain>
    </source>
</reference>
<accession>A0A4Y9VVF9</accession>
<dbReference type="EMBL" id="PQVH01000002">
    <property type="protein sequence ID" value="TFW73059.1"/>
    <property type="molecule type" value="Genomic_DNA"/>
</dbReference>
<dbReference type="OrthoDB" id="21421at2"/>
<dbReference type="RefSeq" id="WP_135276368.1">
    <property type="nucleotide sequence ID" value="NZ_PQVH01000002.1"/>
</dbReference>
<evidence type="ECO:0000259" key="1">
    <source>
        <dbReference type="Pfam" id="PF17775"/>
    </source>
</evidence>
<dbReference type="InterPro" id="IPR048469">
    <property type="entry name" value="YchJ-like_M"/>
</dbReference>
<dbReference type="InterPro" id="IPR032710">
    <property type="entry name" value="NTF2-like_dom_sf"/>
</dbReference>
<evidence type="ECO:0000313" key="3">
    <source>
        <dbReference type="Proteomes" id="UP000297706"/>
    </source>
</evidence>
<dbReference type="Gene3D" id="3.10.450.50">
    <property type="match status" value="1"/>
</dbReference>
<dbReference type="Pfam" id="PF17775">
    <property type="entry name" value="YchJ_M-like"/>
    <property type="match status" value="1"/>
</dbReference>
<keyword evidence="3" id="KW-1185">Reference proteome</keyword>
<dbReference type="InterPro" id="IPR004027">
    <property type="entry name" value="SEC_C_motif"/>
</dbReference>